<dbReference type="EMBL" id="CP067089">
    <property type="protein sequence ID" value="QQO08892.1"/>
    <property type="molecule type" value="Genomic_DNA"/>
</dbReference>
<dbReference type="Pfam" id="PF01223">
    <property type="entry name" value="Endonuclease_NS"/>
    <property type="match status" value="1"/>
</dbReference>
<dbReference type="InterPro" id="IPR044929">
    <property type="entry name" value="DNA/RNA_non-sp_Endonuclease_sf"/>
</dbReference>
<dbReference type="GO" id="GO:0046872">
    <property type="term" value="F:metal ion binding"/>
    <property type="evidence" value="ECO:0007669"/>
    <property type="project" value="UniProtKB-KW"/>
</dbReference>
<protein>
    <submittedName>
        <fullName evidence="6">DNA/RNA non-specific endonuclease</fullName>
    </submittedName>
</protein>
<dbReference type="InterPro" id="IPR040255">
    <property type="entry name" value="Non-specific_endonuclease"/>
</dbReference>
<feature type="chain" id="PRO_5031571230" evidence="3">
    <location>
        <begin position="17"/>
        <end position="283"/>
    </location>
</feature>
<dbReference type="Gene3D" id="3.40.570.10">
    <property type="entry name" value="Extracellular Endonuclease, subunit A"/>
    <property type="match status" value="1"/>
</dbReference>
<feature type="signal peptide" evidence="3">
    <location>
        <begin position="1"/>
        <end position="16"/>
    </location>
</feature>
<dbReference type="RefSeq" id="WP_215626198.1">
    <property type="nucleotide sequence ID" value="NZ_CP067089.2"/>
</dbReference>
<feature type="active site" description="Proton acceptor" evidence="1">
    <location>
        <position position="129"/>
    </location>
</feature>
<accession>A0A7T7XMB0</accession>
<keyword evidence="2" id="KW-0479">Metal-binding</keyword>
<dbReference type="Proteomes" id="UP000595917">
    <property type="component" value="Chromosome"/>
</dbReference>
<dbReference type="SMART" id="SM00892">
    <property type="entry name" value="Endonuclease_NS"/>
    <property type="match status" value="1"/>
</dbReference>
<evidence type="ECO:0000256" key="2">
    <source>
        <dbReference type="PIRSR" id="PIRSR640255-2"/>
    </source>
</evidence>
<dbReference type="InterPro" id="IPR020821">
    <property type="entry name" value="ENPP1-3/EXOG-like_nuc-like"/>
</dbReference>
<dbReference type="InterPro" id="IPR001604">
    <property type="entry name" value="Endo_G_ENPP1-like_dom"/>
</dbReference>
<sequence>MKKLLILLLTASPVFAQYAPIVLDPSYEHDKWGTLPQDLVYHFAAYTVSFDSADDNNGDGTPDLWGIPEWVSFEIKTVTEKHSLSARPRWMTDPHLYAAGIAPGDESYAVSGTGQLGEVKTDYRFVRGHLCPKDTAERISRDAAYNTHTLLNAVPQLQWQNNGIWKTIENLCTDWADKYGRVWVVCGPVFFGRNPSMWLGQAGEMPVAIPDALFKIVIREDYADSIKSIAFLIPNILPKEQKNPGQFITTIERIEGLTGLTFLAAFEQDTAAHKQIQGALTDW</sequence>
<name>A0A7T7XMB0_9SPIR</name>
<proteinExistence type="predicted"/>
<keyword evidence="7" id="KW-1185">Reference proteome</keyword>
<evidence type="ECO:0000259" key="5">
    <source>
        <dbReference type="SMART" id="SM00892"/>
    </source>
</evidence>
<keyword evidence="6" id="KW-0255">Endonuclease</keyword>
<reference evidence="6" key="1">
    <citation type="submission" date="2021-01" db="EMBL/GenBank/DDBJ databases">
        <title>Description of Breznakiella homolactica.</title>
        <authorList>
            <person name="Song Y."/>
            <person name="Brune A."/>
        </authorList>
    </citation>
    <scope>NUCLEOTIDE SEQUENCE</scope>
    <source>
        <strain evidence="6">RmG30</strain>
    </source>
</reference>
<dbReference type="SMART" id="SM00477">
    <property type="entry name" value="NUC"/>
    <property type="match status" value="1"/>
</dbReference>
<evidence type="ECO:0000313" key="6">
    <source>
        <dbReference type="EMBL" id="QQO08892.1"/>
    </source>
</evidence>
<evidence type="ECO:0000256" key="1">
    <source>
        <dbReference type="PIRSR" id="PIRSR640255-1"/>
    </source>
</evidence>
<dbReference type="GO" id="GO:0003676">
    <property type="term" value="F:nucleic acid binding"/>
    <property type="evidence" value="ECO:0007669"/>
    <property type="project" value="InterPro"/>
</dbReference>
<organism evidence="6 7">
    <name type="scientific">Breznakiella homolactica</name>
    <dbReference type="NCBI Taxonomy" id="2798577"/>
    <lineage>
        <taxon>Bacteria</taxon>
        <taxon>Pseudomonadati</taxon>
        <taxon>Spirochaetota</taxon>
        <taxon>Spirochaetia</taxon>
        <taxon>Spirochaetales</taxon>
        <taxon>Breznakiellaceae</taxon>
        <taxon>Breznakiella</taxon>
    </lineage>
</organism>
<dbReference type="AlphaFoldDB" id="A0A7T7XMB0"/>
<keyword evidence="3" id="KW-0732">Signal</keyword>
<evidence type="ECO:0000259" key="4">
    <source>
        <dbReference type="SMART" id="SM00477"/>
    </source>
</evidence>
<dbReference type="SUPFAM" id="SSF54060">
    <property type="entry name" value="His-Me finger endonucleases"/>
    <property type="match status" value="1"/>
</dbReference>
<dbReference type="PANTHER" id="PTHR13966:SF5">
    <property type="entry name" value="ENDONUCLEASE G, MITOCHONDRIAL"/>
    <property type="match status" value="1"/>
</dbReference>
<dbReference type="GO" id="GO:0004519">
    <property type="term" value="F:endonuclease activity"/>
    <property type="evidence" value="ECO:0007669"/>
    <property type="project" value="UniProtKB-KW"/>
</dbReference>
<feature type="domain" description="DNA/RNA non-specific endonuclease/pyrophosphatase/phosphodiesterase" evidence="5">
    <location>
        <begin position="42"/>
        <end position="266"/>
    </location>
</feature>
<keyword evidence="6" id="KW-0540">Nuclease</keyword>
<dbReference type="PANTHER" id="PTHR13966">
    <property type="entry name" value="ENDONUCLEASE RELATED"/>
    <property type="match status" value="1"/>
</dbReference>
<feature type="domain" description="ENPP1-3/EXOG-like endonuclease/phosphodiesterase" evidence="4">
    <location>
        <begin position="43"/>
        <end position="269"/>
    </location>
</feature>
<dbReference type="GO" id="GO:0016787">
    <property type="term" value="F:hydrolase activity"/>
    <property type="evidence" value="ECO:0007669"/>
    <property type="project" value="InterPro"/>
</dbReference>
<gene>
    <name evidence="6" type="ORF">JFL75_18475</name>
</gene>
<dbReference type="KEGG" id="bhc:JFL75_18475"/>
<keyword evidence="6" id="KW-0378">Hydrolase</keyword>
<evidence type="ECO:0000256" key="3">
    <source>
        <dbReference type="SAM" id="SignalP"/>
    </source>
</evidence>
<feature type="binding site" evidence="2">
    <location>
        <position position="161"/>
    </location>
    <ligand>
        <name>Mg(2+)</name>
        <dbReference type="ChEBI" id="CHEBI:18420"/>
        <note>catalytic</note>
    </ligand>
</feature>
<evidence type="ECO:0000313" key="7">
    <source>
        <dbReference type="Proteomes" id="UP000595917"/>
    </source>
</evidence>
<dbReference type="InterPro" id="IPR044925">
    <property type="entry name" value="His-Me_finger_sf"/>
</dbReference>